<accession>A0A5J6SSM9</accession>
<keyword evidence="1" id="KW-0812">Transmembrane</keyword>
<dbReference type="AlphaFoldDB" id="A0A5J6SSM9"/>
<dbReference type="KEGG" id="psyo:PB01_17975"/>
<reference evidence="2 3" key="1">
    <citation type="submission" date="2018-07" db="EMBL/GenBank/DDBJ databases">
        <title>Complete genome sequence of Psychrobacillus sp. PB01, isolated from iceberg, and comparative genome analysis of Psychrobacillus strains.</title>
        <authorList>
            <person name="Lee P.C."/>
        </authorList>
    </citation>
    <scope>NUCLEOTIDE SEQUENCE [LARGE SCALE GENOMIC DNA]</scope>
    <source>
        <strain evidence="2 3">PB01</strain>
    </source>
</reference>
<keyword evidence="1" id="KW-0472">Membrane</keyword>
<dbReference type="Proteomes" id="UP000325517">
    <property type="component" value="Chromosome"/>
</dbReference>
<feature type="transmembrane region" description="Helical" evidence="1">
    <location>
        <begin position="6"/>
        <end position="24"/>
    </location>
</feature>
<evidence type="ECO:0000313" key="3">
    <source>
        <dbReference type="Proteomes" id="UP000325517"/>
    </source>
</evidence>
<dbReference type="OrthoDB" id="1905191at2"/>
<protein>
    <submittedName>
        <fullName evidence="2">Uncharacterized protein</fullName>
    </submittedName>
</protein>
<evidence type="ECO:0000256" key="1">
    <source>
        <dbReference type="SAM" id="Phobius"/>
    </source>
</evidence>
<gene>
    <name evidence="2" type="ORF">PB01_17975</name>
</gene>
<sequence>MKNKWFWGVIIVVLASWVGNIIYFQTKQLSEPIIFNAYIDRPALGLTSFSLPYLTNKIEIVELESLLVDGYTYSNEQRFSPWFNEPSNQSYIQEFTHHFLKEATFTLDEQDLKRLQESIQTNKVFARFTNGQVIPVKVDKLNFTPNVTDETLFTNTGFFTSNQGIQGNFLEVAESATMNSIELPDVIQKQFDLKIKLLKNTPTNSTKIKDIFNSDWLEMDAPLYSDIEWPLLIEAGESVALVFHTKDEIENVEYISALQEWTGKTLNGKDVSYHILIENDLYLTQDQLDTAIKKARGEAK</sequence>
<name>A0A5J6SSM9_9BACI</name>
<keyword evidence="3" id="KW-1185">Reference proteome</keyword>
<organism evidence="2 3">
    <name type="scientific">Psychrobacillus glaciei</name>
    <dbReference type="NCBI Taxonomy" id="2283160"/>
    <lineage>
        <taxon>Bacteria</taxon>
        <taxon>Bacillati</taxon>
        <taxon>Bacillota</taxon>
        <taxon>Bacilli</taxon>
        <taxon>Bacillales</taxon>
        <taxon>Bacillaceae</taxon>
        <taxon>Psychrobacillus</taxon>
    </lineage>
</organism>
<proteinExistence type="predicted"/>
<keyword evidence="1" id="KW-1133">Transmembrane helix</keyword>
<dbReference type="EMBL" id="CP031223">
    <property type="protein sequence ID" value="QFG00524.1"/>
    <property type="molecule type" value="Genomic_DNA"/>
</dbReference>
<evidence type="ECO:0000313" key="2">
    <source>
        <dbReference type="EMBL" id="QFG00524.1"/>
    </source>
</evidence>
<dbReference type="RefSeq" id="WP_151701403.1">
    <property type="nucleotide sequence ID" value="NZ_CP031223.1"/>
</dbReference>